<keyword evidence="2" id="KW-1185">Reference proteome</keyword>
<evidence type="ECO:0000313" key="2">
    <source>
        <dbReference type="Proteomes" id="UP001060085"/>
    </source>
</evidence>
<sequence>MSMLNQLFNRGLIGQKGKTCLTLAISRIKLLQNKRDGQLKLMRKEIAQFLQAGQEPIARIRVEHVIREQDIWAAYEILEMFCEFVLARIPIIESQRECPAELQEAVASIIFAAPRCSDLPDLLHVRNLFGGKYGKEFISAASELRPDTRVNRTIIEKLSVSAPSTELRLQVLKEIAQEYNVLWDSSKTEAEFSKKPEDLLNGPKRMAATSWAASEHDSHKPPPTMDHSTTSISSNERKGGQSPTSISSPSVTSNTKKPSVEDGKSSPNIQTNETRPQSSDALEKARAAIAAAERASAAARLAADLVKLRSTSVNHEVAHS</sequence>
<reference evidence="2" key="1">
    <citation type="journal article" date="2023" name="Nat. Plants">
        <title>Single-cell RNA sequencing provides a high-resolution roadmap for understanding the multicellular compartmentation of specialized metabolism.</title>
        <authorList>
            <person name="Sun S."/>
            <person name="Shen X."/>
            <person name="Li Y."/>
            <person name="Li Y."/>
            <person name="Wang S."/>
            <person name="Li R."/>
            <person name="Zhang H."/>
            <person name="Shen G."/>
            <person name="Guo B."/>
            <person name="Wei J."/>
            <person name="Xu J."/>
            <person name="St-Pierre B."/>
            <person name="Chen S."/>
            <person name="Sun C."/>
        </authorList>
    </citation>
    <scope>NUCLEOTIDE SEQUENCE [LARGE SCALE GENOMIC DNA]</scope>
</reference>
<dbReference type="Proteomes" id="UP001060085">
    <property type="component" value="Linkage Group LG02"/>
</dbReference>
<name>A0ACC0BYG9_CATRO</name>
<organism evidence="1 2">
    <name type="scientific">Catharanthus roseus</name>
    <name type="common">Madagascar periwinkle</name>
    <name type="synonym">Vinca rosea</name>
    <dbReference type="NCBI Taxonomy" id="4058"/>
    <lineage>
        <taxon>Eukaryota</taxon>
        <taxon>Viridiplantae</taxon>
        <taxon>Streptophyta</taxon>
        <taxon>Embryophyta</taxon>
        <taxon>Tracheophyta</taxon>
        <taxon>Spermatophyta</taxon>
        <taxon>Magnoliopsida</taxon>
        <taxon>eudicotyledons</taxon>
        <taxon>Gunneridae</taxon>
        <taxon>Pentapetalae</taxon>
        <taxon>asterids</taxon>
        <taxon>lamiids</taxon>
        <taxon>Gentianales</taxon>
        <taxon>Apocynaceae</taxon>
        <taxon>Rauvolfioideae</taxon>
        <taxon>Vinceae</taxon>
        <taxon>Catharanthinae</taxon>
        <taxon>Catharanthus</taxon>
    </lineage>
</organism>
<gene>
    <name evidence="1" type="ORF">M9H77_08563</name>
</gene>
<accession>A0ACC0BYG9</accession>
<comment type="caution">
    <text evidence="1">The sequence shown here is derived from an EMBL/GenBank/DDBJ whole genome shotgun (WGS) entry which is preliminary data.</text>
</comment>
<dbReference type="EMBL" id="CM044702">
    <property type="protein sequence ID" value="KAI5677613.1"/>
    <property type="molecule type" value="Genomic_DNA"/>
</dbReference>
<evidence type="ECO:0000313" key="1">
    <source>
        <dbReference type="EMBL" id="KAI5677613.1"/>
    </source>
</evidence>
<protein>
    <submittedName>
        <fullName evidence="1">Uncharacterized protein</fullName>
    </submittedName>
</protein>
<proteinExistence type="predicted"/>